<feature type="compositionally biased region" description="Low complexity" evidence="1">
    <location>
        <begin position="18"/>
        <end position="36"/>
    </location>
</feature>
<dbReference type="FunFam" id="3.10.129.10:FF:000066">
    <property type="entry name" value="Acyl-acyl carrier protein thioesterase ATL3 chloroplastic"/>
    <property type="match status" value="1"/>
</dbReference>
<sequence length="414" mass="46307">MHHQIWRLLPSALSPIHAGAPRPSRPPARLGRPSPQRRPALALALAHLATRRTGRLLAVSAQSASPHAGLRLDQFFEVEMKVRDYELDQYGVVNNAIYASYCQHGRHELLESSGDKFVVKVRLASTKGIRMIFEHFIEKLPNRELILEAKATAVCLNKDYRPTRISPEFLSKLQFFTSEGMSTRSNQQLCSSHCLPARAGSIASPGSGRRVVPLGRRRASLGKVTAYAYPTTRRVVDAAKSSLLQDVHVAASNPSLQLLQDYAPAKKSAKQQNGSRTKDGFYEVEMTVQDDELDEYGVVNNAIYASYIHSGRDVFLENVGVGVDYWTSTGNALALSELNLKFYTPLRKDDRFVVRMKVVKIKGVRIIVEHLIETLPDRKLVVDAKATAVCLDNKYRPTRVFPELSTKLHQFFLS</sequence>
<reference evidence="2" key="2">
    <citation type="submission" date="2018-05" db="EMBL/GenBank/DDBJ databases">
        <title>OgluRS3 (Oryza glumaepatula Reference Sequence Version 3).</title>
        <authorList>
            <person name="Zhang J."/>
            <person name="Kudrna D."/>
            <person name="Lee S."/>
            <person name="Talag J."/>
            <person name="Welchert J."/>
            <person name="Wing R.A."/>
        </authorList>
    </citation>
    <scope>NUCLEOTIDE SEQUENCE [LARGE SCALE GENOMIC DNA]</scope>
</reference>
<dbReference type="GO" id="GO:0016297">
    <property type="term" value="F:fatty acyl-[ACP] hydrolase activity"/>
    <property type="evidence" value="ECO:0007669"/>
    <property type="project" value="TreeGrafter"/>
</dbReference>
<dbReference type="PANTHER" id="PTHR31793">
    <property type="entry name" value="4-HYDROXYBENZOYL-COA THIOESTERASE FAMILY MEMBER"/>
    <property type="match status" value="1"/>
</dbReference>
<dbReference type="SUPFAM" id="SSF54637">
    <property type="entry name" value="Thioesterase/thiol ester dehydrase-isomerase"/>
    <property type="match status" value="2"/>
</dbReference>
<name>A0A0D9ZNY8_9ORYZ</name>
<dbReference type="Proteomes" id="UP000026961">
    <property type="component" value="Chromosome 4"/>
</dbReference>
<feature type="region of interest" description="Disordered" evidence="1">
    <location>
        <begin position="17"/>
        <end position="36"/>
    </location>
</feature>
<dbReference type="EnsemblPlants" id="OGLUM04G20950.2">
    <property type="protein sequence ID" value="OGLUM04G20950.2"/>
    <property type="gene ID" value="OGLUM04G20950"/>
</dbReference>
<dbReference type="InterPro" id="IPR050563">
    <property type="entry name" value="4-hydroxybenzoyl-CoA_TE"/>
</dbReference>
<dbReference type="Pfam" id="PF13279">
    <property type="entry name" value="4HBT_2"/>
    <property type="match status" value="1"/>
</dbReference>
<dbReference type="PANTHER" id="PTHR31793:SF25">
    <property type="entry name" value="OS04G0553100 PROTEIN"/>
    <property type="match status" value="1"/>
</dbReference>
<organism evidence="2">
    <name type="scientific">Oryza glumipatula</name>
    <dbReference type="NCBI Taxonomy" id="40148"/>
    <lineage>
        <taxon>Eukaryota</taxon>
        <taxon>Viridiplantae</taxon>
        <taxon>Streptophyta</taxon>
        <taxon>Embryophyta</taxon>
        <taxon>Tracheophyta</taxon>
        <taxon>Spermatophyta</taxon>
        <taxon>Magnoliopsida</taxon>
        <taxon>Liliopsida</taxon>
        <taxon>Poales</taxon>
        <taxon>Poaceae</taxon>
        <taxon>BOP clade</taxon>
        <taxon>Oryzoideae</taxon>
        <taxon>Oryzeae</taxon>
        <taxon>Oryzinae</taxon>
        <taxon>Oryza</taxon>
    </lineage>
</organism>
<protein>
    <recommendedName>
        <fullName evidence="4">Thioesterase domain-containing protein</fullName>
    </recommendedName>
</protein>
<evidence type="ECO:0000256" key="1">
    <source>
        <dbReference type="SAM" id="MobiDB-lite"/>
    </source>
</evidence>
<dbReference type="InterPro" id="IPR029069">
    <property type="entry name" value="HotDog_dom_sf"/>
</dbReference>
<evidence type="ECO:0008006" key="4">
    <source>
        <dbReference type="Google" id="ProtNLM"/>
    </source>
</evidence>
<dbReference type="GO" id="GO:0009507">
    <property type="term" value="C:chloroplast"/>
    <property type="evidence" value="ECO:0007669"/>
    <property type="project" value="TreeGrafter"/>
</dbReference>
<dbReference type="Gramene" id="OGLUM04G20950.2">
    <property type="protein sequence ID" value="OGLUM04G20950.2"/>
    <property type="gene ID" value="OGLUM04G20950"/>
</dbReference>
<keyword evidence="3" id="KW-1185">Reference proteome</keyword>
<proteinExistence type="predicted"/>
<dbReference type="CDD" id="cd00586">
    <property type="entry name" value="4HBT"/>
    <property type="match status" value="2"/>
</dbReference>
<evidence type="ECO:0000313" key="3">
    <source>
        <dbReference type="Proteomes" id="UP000026961"/>
    </source>
</evidence>
<accession>A0A0D9ZNY8</accession>
<dbReference type="Gene3D" id="3.10.129.10">
    <property type="entry name" value="Hotdog Thioesterase"/>
    <property type="match status" value="3"/>
</dbReference>
<reference evidence="2" key="1">
    <citation type="submission" date="2015-04" db="UniProtKB">
        <authorList>
            <consortium name="EnsemblPlants"/>
        </authorList>
    </citation>
    <scope>IDENTIFICATION</scope>
</reference>
<dbReference type="AlphaFoldDB" id="A0A0D9ZNY8"/>
<evidence type="ECO:0000313" key="2">
    <source>
        <dbReference type="EnsemblPlants" id="OGLUM04G20950.2"/>
    </source>
</evidence>